<evidence type="ECO:0000256" key="5">
    <source>
        <dbReference type="ARBA" id="ARBA00023136"/>
    </source>
</evidence>
<gene>
    <name evidence="11" type="ORF">CFS9_36080</name>
</gene>
<comment type="subcellular location">
    <subcellularLocation>
        <location evidence="1">Cell membrane</location>
        <topology evidence="1">Multi-pass membrane protein</topology>
    </subcellularLocation>
</comment>
<evidence type="ECO:0000256" key="9">
    <source>
        <dbReference type="SAM" id="Phobius"/>
    </source>
</evidence>
<dbReference type="InterPro" id="IPR050448">
    <property type="entry name" value="OpgB/LTA_synthase_biosynth"/>
</dbReference>
<dbReference type="SUPFAM" id="SSF53649">
    <property type="entry name" value="Alkaline phosphatase-like"/>
    <property type="match status" value="1"/>
</dbReference>
<evidence type="ECO:0000256" key="2">
    <source>
        <dbReference type="ARBA" id="ARBA00022475"/>
    </source>
</evidence>
<feature type="binding site" evidence="7">
    <location>
        <position position="492"/>
    </location>
    <ligand>
        <name>substrate</name>
    </ligand>
</feature>
<evidence type="ECO:0000256" key="8">
    <source>
        <dbReference type="PIRSR" id="PIRSR005091-3"/>
    </source>
</evidence>
<feature type="binding site" evidence="8">
    <location>
        <position position="374"/>
    </location>
    <ligand>
        <name>Mn(2+)</name>
        <dbReference type="ChEBI" id="CHEBI:29035"/>
    </ligand>
</feature>
<feature type="binding site" evidence="8">
    <location>
        <position position="334"/>
    </location>
    <ligand>
        <name>Mn(2+)</name>
        <dbReference type="ChEBI" id="CHEBI:29035"/>
    </ligand>
</feature>
<evidence type="ECO:0000256" key="3">
    <source>
        <dbReference type="ARBA" id="ARBA00022692"/>
    </source>
</evidence>
<proteinExistence type="predicted"/>
<dbReference type="InterPro" id="IPR000917">
    <property type="entry name" value="Sulfatase_N"/>
</dbReference>
<evidence type="ECO:0000256" key="7">
    <source>
        <dbReference type="PIRSR" id="PIRSR005091-2"/>
    </source>
</evidence>
<dbReference type="Gene3D" id="3.40.720.10">
    <property type="entry name" value="Alkaline Phosphatase, subunit A"/>
    <property type="match status" value="1"/>
</dbReference>
<dbReference type="Pfam" id="PF00884">
    <property type="entry name" value="Sulfatase"/>
    <property type="match status" value="1"/>
</dbReference>
<organism evidence="11">
    <name type="scientific">Flavobacterium sp. CFS9</name>
    <dbReference type="NCBI Taxonomy" id="3143118"/>
    <lineage>
        <taxon>Bacteria</taxon>
        <taxon>Pseudomonadati</taxon>
        <taxon>Bacteroidota</taxon>
        <taxon>Flavobacteriia</taxon>
        <taxon>Flavobacteriales</taxon>
        <taxon>Flavobacteriaceae</taxon>
        <taxon>Flavobacterium</taxon>
    </lineage>
</organism>
<dbReference type="GO" id="GO:0016787">
    <property type="term" value="F:hydrolase activity"/>
    <property type="evidence" value="ECO:0007669"/>
    <property type="project" value="UniProtKB-KW"/>
</dbReference>
<keyword evidence="7" id="KW-0464">Manganese</keyword>
<feature type="transmembrane region" description="Helical" evidence="9">
    <location>
        <begin position="12"/>
        <end position="34"/>
    </location>
</feature>
<name>A0AAT9H664_9FLAO</name>
<dbReference type="InterPro" id="IPR017850">
    <property type="entry name" value="Alkaline_phosphatase_core_sf"/>
</dbReference>
<evidence type="ECO:0000256" key="4">
    <source>
        <dbReference type="ARBA" id="ARBA00022989"/>
    </source>
</evidence>
<dbReference type="GO" id="GO:0005886">
    <property type="term" value="C:plasma membrane"/>
    <property type="evidence" value="ECO:0007669"/>
    <property type="project" value="UniProtKB-SubCell"/>
</dbReference>
<sequence length="696" mass="79996">MYLLKKFSPIYNLAIFYFIVSFLLRIVLFFHPITQSSFTIIQSFKIFVLGLISDFFVFVLASVFLWLYLIFISNSKYNKPSGYIILGFFVVLFIYAASGKSVFDEYGGALPMIVMIFIGIKMALFALLLFLPKLRDKIRYWLFAFVIFLYVLLILQNGLSEYFFWNEFGVKYNFIAVNYLIYTNEVIGNIMESYPVIPIFSALFLVTGIVTYFILKKSRNYIDNIPAISEKAKITAIYLGLFAVSLIAIPTLAKTENSKNVFVNELQANGLYKFYLAFENSKLDYFKFYKTLPDDEAFALLKKQFPTINGNSTKRIITGDSLENHKNVVLITIESYSADFMKMYGNEENITPFLDSLGQKSLLFTNLYATGNRTVRGLEAVTLCLPPTAGESVVKREDNKNKFSTGAIFKKKGYNVKYLYGGDAFFDNMQDFFSGNGYEIVDKSSFTPEEITFSNVWGVCDEDMYNKAIKVMNAEEKENKPFFNHIMTVSNHRPFTYPNNKIDIPGDAKSREGGVKYTDYSLKRFFAMASRQSWFKNTIFVVVADHCASSAGKTELPLDKYRIPGFIYDPNGKPQKYNQLMSQIDVMPTLFGLLSFTYESKFFGQDVLKPDYKPRAFIATYQDMGLIKDNVLTILSPKQQVKQFELKINPKAGIAPEFQIDYNETPKKVDRADLVKETISFYQTASYMLKEKKYQY</sequence>
<keyword evidence="4 9" id="KW-1133">Transmembrane helix</keyword>
<accession>A0AAT9H664</accession>
<protein>
    <submittedName>
        <fullName evidence="11">Sulfatase-like hydrolase/transferase</fullName>
    </submittedName>
</protein>
<dbReference type="CDD" id="cd16015">
    <property type="entry name" value="LTA_synthase"/>
    <property type="match status" value="1"/>
</dbReference>
<feature type="binding site" evidence="8">
    <location>
        <position position="546"/>
    </location>
    <ligand>
        <name>Mn(2+)</name>
        <dbReference type="ChEBI" id="CHEBI:29035"/>
    </ligand>
</feature>
<dbReference type="Gene3D" id="3.30.1120.80">
    <property type="match status" value="1"/>
</dbReference>
<evidence type="ECO:0000259" key="10">
    <source>
        <dbReference type="Pfam" id="PF00884"/>
    </source>
</evidence>
<feature type="transmembrane region" description="Helical" evidence="9">
    <location>
        <begin position="196"/>
        <end position="215"/>
    </location>
</feature>
<dbReference type="GO" id="GO:0046872">
    <property type="term" value="F:metal ion binding"/>
    <property type="evidence" value="ECO:0007669"/>
    <property type="project" value="UniProtKB-KW"/>
</dbReference>
<feature type="transmembrane region" description="Helical" evidence="9">
    <location>
        <begin position="236"/>
        <end position="253"/>
    </location>
</feature>
<keyword evidence="11" id="KW-0378">Hydrolase</keyword>
<feature type="transmembrane region" description="Helical" evidence="9">
    <location>
        <begin position="138"/>
        <end position="155"/>
    </location>
</feature>
<dbReference type="PANTHER" id="PTHR47371:SF3">
    <property type="entry name" value="PHOSPHOGLYCEROL TRANSFERASE I"/>
    <property type="match status" value="1"/>
</dbReference>
<feature type="transmembrane region" description="Helical" evidence="9">
    <location>
        <begin position="109"/>
        <end position="131"/>
    </location>
</feature>
<keyword evidence="2" id="KW-1003">Cell membrane</keyword>
<feature type="active site" evidence="6">
    <location>
        <position position="374"/>
    </location>
</feature>
<feature type="transmembrane region" description="Helical" evidence="9">
    <location>
        <begin position="83"/>
        <end position="103"/>
    </location>
</feature>
<feature type="domain" description="Sulfatase N-terminal" evidence="10">
    <location>
        <begin position="326"/>
        <end position="594"/>
    </location>
</feature>
<dbReference type="RefSeq" id="WP_369616032.1">
    <property type="nucleotide sequence ID" value="NZ_AP031573.1"/>
</dbReference>
<keyword evidence="3 9" id="KW-0812">Transmembrane</keyword>
<evidence type="ECO:0000256" key="1">
    <source>
        <dbReference type="ARBA" id="ARBA00004651"/>
    </source>
</evidence>
<dbReference type="EMBL" id="AP031573">
    <property type="protein sequence ID" value="BFM44967.1"/>
    <property type="molecule type" value="Genomic_DNA"/>
</dbReference>
<dbReference type="PANTHER" id="PTHR47371">
    <property type="entry name" value="LIPOTEICHOIC ACID SYNTHASE"/>
    <property type="match status" value="1"/>
</dbReference>
<keyword evidence="5 9" id="KW-0472">Membrane</keyword>
<feature type="transmembrane region" description="Helical" evidence="9">
    <location>
        <begin position="46"/>
        <end position="71"/>
    </location>
</feature>
<evidence type="ECO:0000256" key="6">
    <source>
        <dbReference type="PIRSR" id="PIRSR005091-1"/>
    </source>
</evidence>
<dbReference type="AlphaFoldDB" id="A0AAT9H664"/>
<evidence type="ECO:0000313" key="11">
    <source>
        <dbReference type="EMBL" id="BFM44967.1"/>
    </source>
</evidence>
<feature type="binding site" evidence="8">
    <location>
        <position position="545"/>
    </location>
    <ligand>
        <name>Mn(2+)</name>
        <dbReference type="ChEBI" id="CHEBI:29035"/>
    </ligand>
</feature>
<reference evidence="11" key="1">
    <citation type="submission" date="2024-05" db="EMBL/GenBank/DDBJ databases">
        <title>Whole-Genome Sequence of CFS9, a Potential Fish Probiotic Isolated from the Body Surface of Silurus asotus.</title>
        <authorList>
            <person name="Kojima M."/>
            <person name="Tobioka K."/>
            <person name="Yokota K."/>
            <person name="Nakatani H."/>
            <person name="Hori K."/>
            <person name="Tamaru Y."/>
            <person name="Okazaki F."/>
        </authorList>
    </citation>
    <scope>NUCLEOTIDE SEQUENCE</scope>
    <source>
        <strain evidence="11">CFS9</strain>
    </source>
</reference>
<keyword evidence="7" id="KW-0479">Metal-binding</keyword>